<reference evidence="2" key="1">
    <citation type="journal article" date="2019" name="Int. J. Syst. Evol. Microbiol.">
        <title>The Global Catalogue of Microorganisms (GCM) 10K type strain sequencing project: providing services to taxonomists for standard genome sequencing and annotation.</title>
        <authorList>
            <consortium name="The Broad Institute Genomics Platform"/>
            <consortium name="The Broad Institute Genome Sequencing Center for Infectious Disease"/>
            <person name="Wu L."/>
            <person name="Ma J."/>
        </authorList>
    </citation>
    <scope>NUCLEOTIDE SEQUENCE [LARGE SCALE GENOMIC DNA]</scope>
    <source>
        <strain evidence="2">CGMCC 4.7241</strain>
    </source>
</reference>
<sequence>MKTEREGLFKRALNRLTSSSEALEAEELQEDVRESGVDPIRSCADRQRVKLRGTLRTVTLQPRAGSPALEAELYDGSGTVTLVWLGRRRIIGVEPGRGIVVSGRVGIQDDRRVMYNPRYELKPMGE</sequence>
<accession>A0ABV7YL00</accession>
<keyword evidence="2" id="KW-1185">Reference proteome</keyword>
<dbReference type="PIRSF" id="PIRSF006910">
    <property type="entry name" value="NA_bind_Rv2694c_prd"/>
    <property type="match status" value="1"/>
</dbReference>
<evidence type="ECO:0000313" key="2">
    <source>
        <dbReference type="Proteomes" id="UP001595699"/>
    </source>
</evidence>
<dbReference type="InterPro" id="IPR016499">
    <property type="entry name" value="NucleicA-bd_Rv2694c_prd"/>
</dbReference>
<comment type="caution">
    <text evidence="1">The sequence shown here is derived from an EMBL/GenBank/DDBJ whole genome shotgun (WGS) entry which is preliminary data.</text>
</comment>
<organism evidence="1 2">
    <name type="scientific">Tenggerimyces flavus</name>
    <dbReference type="NCBI Taxonomy" id="1708749"/>
    <lineage>
        <taxon>Bacteria</taxon>
        <taxon>Bacillati</taxon>
        <taxon>Actinomycetota</taxon>
        <taxon>Actinomycetes</taxon>
        <taxon>Propionibacteriales</taxon>
        <taxon>Nocardioidaceae</taxon>
        <taxon>Tenggerimyces</taxon>
    </lineage>
</organism>
<name>A0ABV7YL00_9ACTN</name>
<dbReference type="SUPFAM" id="SSF50249">
    <property type="entry name" value="Nucleic acid-binding proteins"/>
    <property type="match status" value="1"/>
</dbReference>
<dbReference type="Gene3D" id="2.40.50.140">
    <property type="entry name" value="Nucleic acid-binding proteins"/>
    <property type="match status" value="1"/>
</dbReference>
<proteinExistence type="predicted"/>
<evidence type="ECO:0000313" key="1">
    <source>
        <dbReference type="EMBL" id="MFC3765484.1"/>
    </source>
</evidence>
<gene>
    <name evidence="1" type="ORF">ACFOUW_31950</name>
</gene>
<dbReference type="CDD" id="cd04488">
    <property type="entry name" value="RecG_wedge_OBF"/>
    <property type="match status" value="1"/>
</dbReference>
<dbReference type="Proteomes" id="UP001595699">
    <property type="component" value="Unassembled WGS sequence"/>
</dbReference>
<dbReference type="InterPro" id="IPR012340">
    <property type="entry name" value="NA-bd_OB-fold"/>
</dbReference>
<dbReference type="EMBL" id="JBHRZH010000039">
    <property type="protein sequence ID" value="MFC3765484.1"/>
    <property type="molecule type" value="Genomic_DNA"/>
</dbReference>
<dbReference type="RefSeq" id="WP_205119494.1">
    <property type="nucleotide sequence ID" value="NZ_JAFBCM010000001.1"/>
</dbReference>
<protein>
    <submittedName>
        <fullName evidence="1">OB-fold nucleic acid binding domain-containing protein</fullName>
    </submittedName>
</protein>